<evidence type="ECO:0000313" key="2">
    <source>
        <dbReference type="Proteomes" id="UP000655589"/>
    </source>
</evidence>
<evidence type="ECO:0000313" key="1">
    <source>
        <dbReference type="EMBL" id="GGM22184.1"/>
    </source>
</evidence>
<accession>A0A8H9GGF2</accession>
<organism evidence="1 2">
    <name type="scientific">Promicromonospora citrea</name>
    <dbReference type="NCBI Taxonomy" id="43677"/>
    <lineage>
        <taxon>Bacteria</taxon>
        <taxon>Bacillati</taxon>
        <taxon>Actinomycetota</taxon>
        <taxon>Actinomycetes</taxon>
        <taxon>Micrococcales</taxon>
        <taxon>Promicromonosporaceae</taxon>
        <taxon>Promicromonospora</taxon>
    </lineage>
</organism>
<protein>
    <submittedName>
        <fullName evidence="1">Uncharacterized protein</fullName>
    </submittedName>
</protein>
<reference evidence="1" key="2">
    <citation type="submission" date="2020-09" db="EMBL/GenBank/DDBJ databases">
        <authorList>
            <person name="Sun Q."/>
            <person name="Ohkuma M."/>
        </authorList>
    </citation>
    <scope>NUCLEOTIDE SEQUENCE</scope>
    <source>
        <strain evidence="1">JCM 3051</strain>
    </source>
</reference>
<name>A0A8H9GGF2_9MICO</name>
<dbReference type="AlphaFoldDB" id="A0A8H9GGF2"/>
<sequence>MCISAHLAPQPSDGFTTRTVRKGVIGRSANDVSEDEARLASSYRGDARLALTQPRPLIFETRAIGGVEWGGGEESVVLVHLGVHLREDGERTLTTLTAVFGCQYPHRLGFANERSSQHSEVRRRIDLPGLDGVEREAEVFASKDE</sequence>
<comment type="caution">
    <text evidence="1">The sequence shown here is derived from an EMBL/GenBank/DDBJ whole genome shotgun (WGS) entry which is preliminary data.</text>
</comment>
<keyword evidence="2" id="KW-1185">Reference proteome</keyword>
<gene>
    <name evidence="1" type="ORF">GCM10010102_17310</name>
</gene>
<dbReference type="EMBL" id="BMPT01000005">
    <property type="protein sequence ID" value="GGM22184.1"/>
    <property type="molecule type" value="Genomic_DNA"/>
</dbReference>
<reference evidence="1" key="1">
    <citation type="journal article" date="2014" name="Int. J. Syst. Evol. Microbiol.">
        <title>Complete genome sequence of Corynebacterium casei LMG S-19264T (=DSM 44701T), isolated from a smear-ripened cheese.</title>
        <authorList>
            <consortium name="US DOE Joint Genome Institute (JGI-PGF)"/>
            <person name="Walter F."/>
            <person name="Albersmeier A."/>
            <person name="Kalinowski J."/>
            <person name="Ruckert C."/>
        </authorList>
    </citation>
    <scope>NUCLEOTIDE SEQUENCE</scope>
    <source>
        <strain evidence="1">JCM 3051</strain>
    </source>
</reference>
<proteinExistence type="predicted"/>
<dbReference type="Proteomes" id="UP000655589">
    <property type="component" value="Unassembled WGS sequence"/>
</dbReference>